<feature type="region of interest" description="Disordered" evidence="1">
    <location>
        <begin position="1"/>
        <end position="30"/>
    </location>
</feature>
<gene>
    <name evidence="3" type="ORF">CA7LBN_000072</name>
</gene>
<name>A0A8F2VX50_CANAR</name>
<keyword evidence="2" id="KW-0472">Membrane</keyword>
<sequence length="401" mass="45908">MTTQNGHETDVRPSEQFYPSHPSISSDTLTESKSLGDKLANCGVLNVSAYSFIRDMLNFMSDKPAKEKGAYTQILIRMNEDLNSNVSRRLAEVRFSGFNRFFEKYDLVLSEVVQASFDRVKEELSNPSKGRMTHEEQIFASFDIPNQIGDRLRIFGADPSKVTELQKSFRFVIDHTFPKYEGFMKLMSDFHADLHSDKTETNLCIGRVKTFSEELARFNILYVDKLVCIVLEIHEVMSKNNSNSALSFETYIGNLAIDMTCEYTAELHDILEDLKIGPDIPRGEEMKCTIKELLSKVRSENFKLKPFHKALIDNVLNYSITCAYCICLVVCLVGCFITKDDHAPLNVTVFYAAMGSVLSCYSPFCQQVPEWENLQIKDTCKKYWKRFWSPLGSENECEDIK</sequence>
<keyword evidence="2" id="KW-0812">Transmembrane</keyword>
<evidence type="ECO:0000313" key="3">
    <source>
        <dbReference type="EMBL" id="QWW21326.1"/>
    </source>
</evidence>
<dbReference type="AlphaFoldDB" id="A0A8F2VX50"/>
<accession>A0A8F2VX50</accession>
<evidence type="ECO:0000256" key="1">
    <source>
        <dbReference type="SAM" id="MobiDB-lite"/>
    </source>
</evidence>
<feature type="transmembrane region" description="Helical" evidence="2">
    <location>
        <begin position="315"/>
        <end position="338"/>
    </location>
</feature>
<proteinExistence type="predicted"/>
<protein>
    <submittedName>
        <fullName evidence="3">Uncharacterized protein</fullName>
    </submittedName>
</protein>
<keyword evidence="2" id="KW-1133">Transmembrane helix</keyword>
<dbReference type="Proteomes" id="UP000825438">
    <property type="component" value="Chromosome I"/>
</dbReference>
<reference evidence="3" key="1">
    <citation type="submission" date="2021-06" db="EMBL/GenBank/DDBJ databases">
        <title>Candida auris outbreak in lebanese hospital.</title>
        <authorList>
            <person name="Finianos M."/>
        </authorList>
    </citation>
    <scope>NUCLEOTIDE SEQUENCE</scope>
    <source>
        <strain evidence="3">CA7LBN</strain>
    </source>
</reference>
<organism evidence="3">
    <name type="scientific">Candidozyma auris</name>
    <name type="common">Yeast</name>
    <name type="synonym">Candida auris</name>
    <dbReference type="NCBI Taxonomy" id="498019"/>
    <lineage>
        <taxon>Eukaryota</taxon>
        <taxon>Fungi</taxon>
        <taxon>Dikarya</taxon>
        <taxon>Ascomycota</taxon>
        <taxon>Saccharomycotina</taxon>
        <taxon>Pichiomycetes</taxon>
        <taxon>Metschnikowiaceae</taxon>
        <taxon>Candidozyma</taxon>
    </lineage>
</organism>
<evidence type="ECO:0000256" key="2">
    <source>
        <dbReference type="SAM" id="Phobius"/>
    </source>
</evidence>
<dbReference type="EMBL" id="CP076749">
    <property type="protein sequence ID" value="QWW21326.1"/>
    <property type="molecule type" value="Genomic_DNA"/>
</dbReference>